<keyword evidence="1" id="KW-0175">Coiled coil</keyword>
<feature type="coiled-coil region" evidence="1">
    <location>
        <begin position="132"/>
        <end position="183"/>
    </location>
</feature>
<sequence length="200" mass="22864">VDEDHFIWLVDSLTERKWNFTSVDQALSVLCITDQFNMQHLHKHIIPYLKAAELGISSSDRIECLKRYIDISPRCRDNGELVNWIFERCESSAELIALAQSCGPTLAPHLPLFLRVLESAHANEKTKTEETMSKLLDENVSLIKKNEKLAEESNAKDFWYCEKEILALINMTLNDEVKKLEKQVTVLGTAIKYEPAIGTD</sequence>
<proteinExistence type="predicted"/>
<feature type="non-terminal residue" evidence="2">
    <location>
        <position position="200"/>
    </location>
</feature>
<keyword evidence="3" id="KW-1185">Reference proteome</keyword>
<evidence type="ECO:0000313" key="2">
    <source>
        <dbReference type="EMBL" id="GMR38628.1"/>
    </source>
</evidence>
<evidence type="ECO:0000256" key="1">
    <source>
        <dbReference type="SAM" id="Coils"/>
    </source>
</evidence>
<dbReference type="AlphaFoldDB" id="A0AAN5C5V1"/>
<evidence type="ECO:0000313" key="3">
    <source>
        <dbReference type="Proteomes" id="UP001328107"/>
    </source>
</evidence>
<name>A0AAN5C5V1_9BILA</name>
<comment type="caution">
    <text evidence="2">The sequence shown here is derived from an EMBL/GenBank/DDBJ whole genome shotgun (WGS) entry which is preliminary data.</text>
</comment>
<dbReference type="Proteomes" id="UP001328107">
    <property type="component" value="Unassembled WGS sequence"/>
</dbReference>
<reference evidence="3" key="1">
    <citation type="submission" date="2022-10" db="EMBL/GenBank/DDBJ databases">
        <title>Genome assembly of Pristionchus species.</title>
        <authorList>
            <person name="Yoshida K."/>
            <person name="Sommer R.J."/>
        </authorList>
    </citation>
    <scope>NUCLEOTIDE SEQUENCE [LARGE SCALE GENOMIC DNA]</scope>
    <source>
        <strain evidence="3">RS5460</strain>
    </source>
</reference>
<accession>A0AAN5C5V1</accession>
<dbReference type="EMBL" id="BTRK01000002">
    <property type="protein sequence ID" value="GMR38628.1"/>
    <property type="molecule type" value="Genomic_DNA"/>
</dbReference>
<organism evidence="2 3">
    <name type="scientific">Pristionchus mayeri</name>
    <dbReference type="NCBI Taxonomy" id="1317129"/>
    <lineage>
        <taxon>Eukaryota</taxon>
        <taxon>Metazoa</taxon>
        <taxon>Ecdysozoa</taxon>
        <taxon>Nematoda</taxon>
        <taxon>Chromadorea</taxon>
        <taxon>Rhabditida</taxon>
        <taxon>Rhabditina</taxon>
        <taxon>Diplogasteromorpha</taxon>
        <taxon>Diplogasteroidea</taxon>
        <taxon>Neodiplogasteridae</taxon>
        <taxon>Pristionchus</taxon>
    </lineage>
</organism>
<gene>
    <name evidence="2" type="ORF">PMAYCL1PPCAC_08823</name>
</gene>
<feature type="non-terminal residue" evidence="2">
    <location>
        <position position="1"/>
    </location>
</feature>
<protein>
    <submittedName>
        <fullName evidence="2">Uncharacterized protein</fullName>
    </submittedName>
</protein>